<sequence length="62" mass="7603">MFFCERILVINARIYCETSHTMLHFYYKEAKACIERRFIFVFCSNLLAIKHFVLYLWLNTCK</sequence>
<keyword evidence="1" id="KW-0472">Membrane</keyword>
<evidence type="ECO:0000313" key="2">
    <source>
        <dbReference type="EMBL" id="EPF15953.1"/>
    </source>
</evidence>
<accession>S3IQ61</accession>
<dbReference type="Proteomes" id="UP000014585">
    <property type="component" value="Unassembled WGS sequence"/>
</dbReference>
<keyword evidence="1" id="KW-0812">Transmembrane</keyword>
<dbReference type="STRING" id="566551.HMPREF0201_03130"/>
<comment type="caution">
    <text evidence="2">The sequence shown here is derived from an EMBL/GenBank/DDBJ whole genome shotgun (WGS) entry which is preliminary data.</text>
</comment>
<dbReference type="PATRIC" id="fig|566551.4.peg.2854"/>
<dbReference type="AlphaFoldDB" id="S3IQ61"/>
<protein>
    <submittedName>
        <fullName evidence="2">Uncharacterized protein</fullName>
    </submittedName>
</protein>
<gene>
    <name evidence="2" type="ORF">HMPREF0201_03130</name>
</gene>
<evidence type="ECO:0000256" key="1">
    <source>
        <dbReference type="SAM" id="Phobius"/>
    </source>
</evidence>
<reference evidence="2 3" key="1">
    <citation type="submission" date="2013-04" db="EMBL/GenBank/DDBJ databases">
        <authorList>
            <person name="Weinstock G."/>
            <person name="Sodergren E."/>
            <person name="Lobos E.A."/>
            <person name="Fulton L."/>
            <person name="Fulton R."/>
            <person name="Courtney L."/>
            <person name="Fronick C."/>
            <person name="O'Laughlin M."/>
            <person name="Godfrey J."/>
            <person name="Wilson R.M."/>
            <person name="Miner T."/>
            <person name="Farmer C."/>
            <person name="Delehaunty K."/>
            <person name="Cordes M."/>
            <person name="Minx P."/>
            <person name="Tomlinson C."/>
            <person name="Chen J."/>
            <person name="Wollam A."/>
            <person name="Pepin K.H."/>
            <person name="Palsikar V.B."/>
            <person name="Zhang X."/>
            <person name="Suruliraj S."/>
            <person name="Perna N.T."/>
            <person name="Plunkett G."/>
            <person name="Warren W."/>
            <person name="Mitreva M."/>
            <person name="Mardis E.R."/>
            <person name="Wilson R.K."/>
        </authorList>
    </citation>
    <scope>NUCLEOTIDE SEQUENCE [LARGE SCALE GENOMIC DNA]</scope>
    <source>
        <strain evidence="2 3">DSM 4568</strain>
    </source>
</reference>
<dbReference type="EMBL" id="ATDT01000026">
    <property type="protein sequence ID" value="EPF15953.1"/>
    <property type="molecule type" value="Genomic_DNA"/>
</dbReference>
<proteinExistence type="predicted"/>
<keyword evidence="1" id="KW-1133">Transmembrane helix</keyword>
<name>S3IQ61_9ENTR</name>
<organism evidence="2 3">
    <name type="scientific">Cedecea davisae DSM 4568</name>
    <dbReference type="NCBI Taxonomy" id="566551"/>
    <lineage>
        <taxon>Bacteria</taxon>
        <taxon>Pseudomonadati</taxon>
        <taxon>Pseudomonadota</taxon>
        <taxon>Gammaproteobacteria</taxon>
        <taxon>Enterobacterales</taxon>
        <taxon>Enterobacteriaceae</taxon>
        <taxon>Cedecea</taxon>
    </lineage>
</organism>
<evidence type="ECO:0000313" key="3">
    <source>
        <dbReference type="Proteomes" id="UP000014585"/>
    </source>
</evidence>
<feature type="transmembrane region" description="Helical" evidence="1">
    <location>
        <begin position="38"/>
        <end position="58"/>
    </location>
</feature>
<dbReference type="HOGENOM" id="CLU_2895749_0_0_6"/>